<dbReference type="InterPro" id="IPR051685">
    <property type="entry name" value="Ycf3/AcsC/BcsC/TPR_MFPF"/>
</dbReference>
<dbReference type="AlphaFoldDB" id="A0A3B0XF51"/>
<name>A0A3B0XF51_9ZZZZ</name>
<dbReference type="Pfam" id="PF13432">
    <property type="entry name" value="TPR_16"/>
    <property type="match status" value="1"/>
</dbReference>
<dbReference type="NCBIfam" id="TIGR02521">
    <property type="entry name" value="type_IV_pilW"/>
    <property type="match status" value="1"/>
</dbReference>
<dbReference type="InterPro" id="IPR011990">
    <property type="entry name" value="TPR-like_helical_dom_sf"/>
</dbReference>
<accession>A0A3B0XF51</accession>
<sequence>MKYFNKALIVLLVSVLSACAGPTPKEVEDERVDKEGAVINAQLAGGYIRRGDLEIAKEKLLKSIKLDSTYVPAYTTMAVLMTMINKPIEAENYYLQALDLDPENPELLNNYGTFLCKNKKYSEAFEMFDKVLANSFYETPEVVQENYGYCLLQNDKPDYKAAEEHLRQALKANPEQASALLAMAELGIATKKYLMVRAYTQRYHALARASAHSLWVQIQAEHALNDRKYFLQLSKKLMEHFPRSNEASLLMKLPPL</sequence>
<protein>
    <submittedName>
        <fullName evidence="3">Uncharacterized protein</fullName>
    </submittedName>
</protein>
<evidence type="ECO:0000256" key="2">
    <source>
        <dbReference type="ARBA" id="ARBA00022803"/>
    </source>
</evidence>
<evidence type="ECO:0000256" key="1">
    <source>
        <dbReference type="ARBA" id="ARBA00022737"/>
    </source>
</evidence>
<dbReference type="InterPro" id="IPR019734">
    <property type="entry name" value="TPR_rpt"/>
</dbReference>
<dbReference type="PANTHER" id="PTHR44943">
    <property type="entry name" value="CELLULOSE SYNTHASE OPERON PROTEIN C"/>
    <property type="match status" value="1"/>
</dbReference>
<dbReference type="InterPro" id="IPR013360">
    <property type="entry name" value="Pilus_4_PilW"/>
</dbReference>
<dbReference type="PROSITE" id="PS50005">
    <property type="entry name" value="TPR"/>
    <property type="match status" value="1"/>
</dbReference>
<dbReference type="PANTHER" id="PTHR44943:SF8">
    <property type="entry name" value="TPR REPEAT-CONTAINING PROTEIN MJ0263"/>
    <property type="match status" value="1"/>
</dbReference>
<gene>
    <name evidence="3" type="ORF">MNBD_GAMMA11-2753</name>
</gene>
<dbReference type="Pfam" id="PF13431">
    <property type="entry name" value="TPR_17"/>
    <property type="match status" value="1"/>
</dbReference>
<keyword evidence="2" id="KW-0802">TPR repeat</keyword>
<dbReference type="SMART" id="SM00028">
    <property type="entry name" value="TPR"/>
    <property type="match status" value="4"/>
</dbReference>
<dbReference type="EMBL" id="UOFG01000115">
    <property type="protein sequence ID" value="VAW60219.1"/>
    <property type="molecule type" value="Genomic_DNA"/>
</dbReference>
<proteinExistence type="predicted"/>
<dbReference type="Gene3D" id="1.25.40.10">
    <property type="entry name" value="Tetratricopeptide repeat domain"/>
    <property type="match status" value="1"/>
</dbReference>
<dbReference type="PROSITE" id="PS51257">
    <property type="entry name" value="PROKAR_LIPOPROTEIN"/>
    <property type="match status" value="1"/>
</dbReference>
<evidence type="ECO:0000313" key="3">
    <source>
        <dbReference type="EMBL" id="VAW60219.1"/>
    </source>
</evidence>
<dbReference type="SUPFAM" id="SSF48452">
    <property type="entry name" value="TPR-like"/>
    <property type="match status" value="1"/>
</dbReference>
<organism evidence="3">
    <name type="scientific">hydrothermal vent metagenome</name>
    <dbReference type="NCBI Taxonomy" id="652676"/>
    <lineage>
        <taxon>unclassified sequences</taxon>
        <taxon>metagenomes</taxon>
        <taxon>ecological metagenomes</taxon>
    </lineage>
</organism>
<reference evidence="3" key="1">
    <citation type="submission" date="2018-06" db="EMBL/GenBank/DDBJ databases">
        <authorList>
            <person name="Zhirakovskaya E."/>
        </authorList>
    </citation>
    <scope>NUCLEOTIDE SEQUENCE</scope>
</reference>
<keyword evidence="1" id="KW-0677">Repeat</keyword>